<evidence type="ECO:0000256" key="1">
    <source>
        <dbReference type="ARBA" id="ARBA00004496"/>
    </source>
</evidence>
<organism evidence="12 13">
    <name type="scientific">Vitis vinifera</name>
    <name type="common">Grape</name>
    <dbReference type="NCBI Taxonomy" id="29760"/>
    <lineage>
        <taxon>Eukaryota</taxon>
        <taxon>Viridiplantae</taxon>
        <taxon>Streptophyta</taxon>
        <taxon>Embryophyta</taxon>
        <taxon>Tracheophyta</taxon>
        <taxon>Spermatophyta</taxon>
        <taxon>Magnoliopsida</taxon>
        <taxon>eudicotyledons</taxon>
        <taxon>Gunneridae</taxon>
        <taxon>Pentapetalae</taxon>
        <taxon>rosids</taxon>
        <taxon>Vitales</taxon>
        <taxon>Vitaceae</taxon>
        <taxon>Viteae</taxon>
        <taxon>Vitis</taxon>
    </lineage>
</organism>
<dbReference type="PANTHER" id="PTHR12588:SF12">
    <property type="entry name" value="INOSITOL OXYGENASE 1"/>
    <property type="match status" value="1"/>
</dbReference>
<evidence type="ECO:0000256" key="6">
    <source>
        <dbReference type="ARBA" id="ARBA00022644"/>
    </source>
</evidence>
<dbReference type="EC" id="1.13.99.1" evidence="4 11"/>
<sequence length="185" mass="20626">MILSRGKRTLVRNAPSLTDIVWALRILKDNICTVGRKQLLDLSLDVLQIWERSSFLPLEDCFSGLLLVRDTFPGGCAFDESIVHHKYLKENPDDHNPAYNTKYGVYSEGCGLENVMMSWGHDDYMYLVAKEKKTTLPAAGLSVIIYHSLLCTSLLSSTGESWSSEVCRSSSTQLGLSLLEGQGMM</sequence>
<evidence type="ECO:0000256" key="4">
    <source>
        <dbReference type="ARBA" id="ARBA00011919"/>
    </source>
</evidence>
<accession>A0A438EW14</accession>
<evidence type="ECO:0000256" key="8">
    <source>
        <dbReference type="ARBA" id="ARBA00023002"/>
    </source>
</evidence>
<dbReference type="EMBL" id="QGNW01001176">
    <property type="protein sequence ID" value="RVW51908.1"/>
    <property type="molecule type" value="Genomic_DNA"/>
</dbReference>
<feature type="binding site" evidence="10">
    <location>
        <position position="147"/>
    </location>
    <ligand>
        <name>Fe cation</name>
        <dbReference type="ChEBI" id="CHEBI:24875"/>
        <label>1</label>
    </ligand>
</feature>
<dbReference type="GO" id="GO:0005506">
    <property type="term" value="F:iron ion binding"/>
    <property type="evidence" value="ECO:0007669"/>
    <property type="project" value="InterPro"/>
</dbReference>
<keyword evidence="7 10" id="KW-0479">Metal-binding</keyword>
<dbReference type="InterPro" id="IPR007828">
    <property type="entry name" value="Inositol_oxygenase"/>
</dbReference>
<evidence type="ECO:0000313" key="13">
    <source>
        <dbReference type="Proteomes" id="UP000288805"/>
    </source>
</evidence>
<evidence type="ECO:0000256" key="11">
    <source>
        <dbReference type="RuleBase" id="RU367039"/>
    </source>
</evidence>
<protein>
    <recommendedName>
        <fullName evidence="4 11">Inositol oxygenase</fullName>
        <ecNumber evidence="4 11">1.13.99.1</ecNumber>
    </recommendedName>
    <alternativeName>
        <fullName evidence="11">Myo-inositol oxygenase</fullName>
    </alternativeName>
</protein>
<dbReference type="GO" id="GO:0019310">
    <property type="term" value="P:inositol catabolic process"/>
    <property type="evidence" value="ECO:0007669"/>
    <property type="project" value="UniProtKB-UniRule"/>
</dbReference>
<dbReference type="UniPathway" id="UPA00111">
    <property type="reaction ID" value="UER00527"/>
</dbReference>
<keyword evidence="8 11" id="KW-0560">Oxidoreductase</keyword>
<dbReference type="GO" id="GO:0050113">
    <property type="term" value="F:inositol oxygenase activity"/>
    <property type="evidence" value="ECO:0007669"/>
    <property type="project" value="UniProtKB-UniRule"/>
</dbReference>
<comment type="subcellular location">
    <subcellularLocation>
        <location evidence="1 11">Cytoplasm</location>
    </subcellularLocation>
</comment>
<comment type="caution">
    <text evidence="12">The sequence shown here is derived from an EMBL/GenBank/DDBJ whole genome shotgun (WGS) entry which is preliminary data.</text>
</comment>
<evidence type="ECO:0000256" key="9">
    <source>
        <dbReference type="ARBA" id="ARBA00023004"/>
    </source>
</evidence>
<dbReference type="SUPFAM" id="SSF109604">
    <property type="entry name" value="HD-domain/PDEase-like"/>
    <property type="match status" value="1"/>
</dbReference>
<keyword evidence="6" id="KW-0060">Ascorbate biosynthesis</keyword>
<evidence type="ECO:0000256" key="2">
    <source>
        <dbReference type="ARBA" id="ARBA00005167"/>
    </source>
</evidence>
<dbReference type="GO" id="GO:0019853">
    <property type="term" value="P:L-ascorbic acid biosynthetic process"/>
    <property type="evidence" value="ECO:0007669"/>
    <property type="project" value="UniProtKB-KW"/>
</dbReference>
<dbReference type="PANTHER" id="PTHR12588">
    <property type="entry name" value="MYOINOSITOL OXYGENASE"/>
    <property type="match status" value="1"/>
</dbReference>
<comment type="cofactor">
    <cofactor evidence="10 11">
        <name>Fe cation</name>
        <dbReference type="ChEBI" id="CHEBI:24875"/>
    </cofactor>
    <text evidence="10 11">Binds 2 iron ions per subunit.</text>
</comment>
<keyword evidence="5 11" id="KW-0963">Cytoplasm</keyword>
<keyword evidence="9 10" id="KW-0408">Iron</keyword>
<comment type="similarity">
    <text evidence="3 11">Belongs to the myo-inositol oxygenase family.</text>
</comment>
<evidence type="ECO:0000256" key="5">
    <source>
        <dbReference type="ARBA" id="ARBA00022490"/>
    </source>
</evidence>
<evidence type="ECO:0000313" key="12">
    <source>
        <dbReference type="EMBL" id="RVW51908.1"/>
    </source>
</evidence>
<dbReference type="AlphaFoldDB" id="A0A438EW14"/>
<proteinExistence type="inferred from homology"/>
<evidence type="ECO:0000256" key="10">
    <source>
        <dbReference type="PIRSR" id="PIRSR607828-2"/>
    </source>
</evidence>
<reference evidence="12 13" key="1">
    <citation type="journal article" date="2018" name="PLoS Genet.">
        <title>Population sequencing reveals clonal diversity and ancestral inbreeding in the grapevine cultivar Chardonnay.</title>
        <authorList>
            <person name="Roach M.J."/>
            <person name="Johnson D.L."/>
            <person name="Bohlmann J."/>
            <person name="van Vuuren H.J."/>
            <person name="Jones S.J."/>
            <person name="Pretorius I.S."/>
            <person name="Schmidt S.A."/>
            <person name="Borneman A.R."/>
        </authorList>
    </citation>
    <scope>NUCLEOTIDE SEQUENCE [LARGE SCALE GENOMIC DNA]</scope>
    <source>
        <strain evidence="13">cv. Chardonnay</strain>
        <tissue evidence="12">Leaf</tissue>
    </source>
</reference>
<dbReference type="Proteomes" id="UP000288805">
    <property type="component" value="Unassembled WGS sequence"/>
</dbReference>
<dbReference type="Pfam" id="PF05153">
    <property type="entry name" value="MIOX"/>
    <property type="match status" value="1"/>
</dbReference>
<feature type="binding site" evidence="10">
    <location>
        <position position="121"/>
    </location>
    <ligand>
        <name>Fe cation</name>
        <dbReference type="ChEBI" id="CHEBI:24875"/>
        <label>1</label>
    </ligand>
</feature>
<gene>
    <name evidence="12" type="primary">MIOX1_3</name>
    <name evidence="12" type="ORF">CK203_067957</name>
</gene>
<evidence type="ECO:0000256" key="3">
    <source>
        <dbReference type="ARBA" id="ARBA00005286"/>
    </source>
</evidence>
<comment type="catalytic activity">
    <reaction evidence="11">
        <text>myo-inositol + O2 = D-glucuronate + H2O + H(+)</text>
        <dbReference type="Rhea" id="RHEA:23696"/>
        <dbReference type="ChEBI" id="CHEBI:15377"/>
        <dbReference type="ChEBI" id="CHEBI:15378"/>
        <dbReference type="ChEBI" id="CHEBI:15379"/>
        <dbReference type="ChEBI" id="CHEBI:17268"/>
        <dbReference type="ChEBI" id="CHEBI:58720"/>
        <dbReference type="EC" id="1.13.99.1"/>
    </reaction>
</comment>
<comment type="pathway">
    <text evidence="2 11">Polyol metabolism; myo-inositol degradation into D-glucuronate; D-glucuronate from myo-inositol: step 1/1.</text>
</comment>
<dbReference type="GO" id="GO:0005737">
    <property type="term" value="C:cytoplasm"/>
    <property type="evidence" value="ECO:0007669"/>
    <property type="project" value="UniProtKB-SubCell"/>
</dbReference>
<evidence type="ECO:0000256" key="7">
    <source>
        <dbReference type="ARBA" id="ARBA00022723"/>
    </source>
</evidence>
<name>A0A438EW14_VITVI</name>